<organism evidence="3 4">
    <name type="scientific">Elysia marginata</name>
    <dbReference type="NCBI Taxonomy" id="1093978"/>
    <lineage>
        <taxon>Eukaryota</taxon>
        <taxon>Metazoa</taxon>
        <taxon>Spiralia</taxon>
        <taxon>Lophotrochozoa</taxon>
        <taxon>Mollusca</taxon>
        <taxon>Gastropoda</taxon>
        <taxon>Heterobranchia</taxon>
        <taxon>Euthyneura</taxon>
        <taxon>Panpulmonata</taxon>
        <taxon>Sacoglossa</taxon>
        <taxon>Placobranchoidea</taxon>
        <taxon>Plakobranchidae</taxon>
        <taxon>Elysia</taxon>
    </lineage>
</organism>
<comment type="caution">
    <text evidence="1">Lacks conserved residue(s) required for the propagation of feature annotation.</text>
</comment>
<accession>A0AAV4FUD5</accession>
<dbReference type="Proteomes" id="UP000762676">
    <property type="component" value="Unassembled WGS sequence"/>
</dbReference>
<dbReference type="AlphaFoldDB" id="A0AAV4FUD5"/>
<feature type="disulfide bond" evidence="1">
    <location>
        <begin position="63"/>
        <end position="76"/>
    </location>
</feature>
<dbReference type="EMBL" id="BMAT01011670">
    <property type="protein sequence ID" value="GFR76962.1"/>
    <property type="molecule type" value="Genomic_DNA"/>
</dbReference>
<sequence length="442" mass="50774">MRISDPLSDIRSAYLWFQATCDTTPEPDPRISSNYILMNFTRRLYSSACEDEDSRCYELSHLCSEESVKRQCARTCQQCRTENQMGLSPFEEQYRGSWMESSRGEDILYNISSYTLSRGQEVTYDCLRMDEDIMKDKRVLLELSNNGCLPRYACVEMSKVTSSVMRFRLGNRVVWPLPSNHNKKAQICNTKHFKSTEGRSMRREERPHRLLVNIGRVQEVACEIPHQLQNGIAFNEEDTEDRVCEGCLNFTPDYSRSRFIIQPTNCSADTDGSRRRSLPLEYSCLASFNFRNRSRGVVTKTSLGTNSGVGQYLTWVFTKKDKIQVMKAAESFILEHRRVAPHRLLEVEFSVQEERNGECRAIMLLPRTTSTPRPPPIKIDDDFWDDDYSKSGHYGGSEGSVGSKVSQDRKAIVVSVRFGAANFTGSYSYDCEISCCQFHRKL</sequence>
<name>A0AAV4FUD5_9GAST</name>
<evidence type="ECO:0000256" key="1">
    <source>
        <dbReference type="PROSITE-ProRule" id="PRU01005"/>
    </source>
</evidence>
<keyword evidence="1" id="KW-1015">Disulfide bond</keyword>
<protein>
    <recommendedName>
        <fullName evidence="2">ShKT domain-containing protein</fullName>
    </recommendedName>
</protein>
<keyword evidence="4" id="KW-1185">Reference proteome</keyword>
<gene>
    <name evidence="3" type="ORF">ElyMa_005813000</name>
</gene>
<feature type="domain" description="ShKT" evidence="2">
    <location>
        <begin position="49"/>
        <end position="79"/>
    </location>
</feature>
<dbReference type="InterPro" id="IPR055471">
    <property type="entry name" value="DUF7043"/>
</dbReference>
<dbReference type="Pfam" id="PF23070">
    <property type="entry name" value="DUF7043"/>
    <property type="match status" value="1"/>
</dbReference>
<reference evidence="3 4" key="1">
    <citation type="journal article" date="2021" name="Elife">
        <title>Chloroplast acquisition without the gene transfer in kleptoplastic sea slugs, Plakobranchus ocellatus.</title>
        <authorList>
            <person name="Maeda T."/>
            <person name="Takahashi S."/>
            <person name="Yoshida T."/>
            <person name="Shimamura S."/>
            <person name="Takaki Y."/>
            <person name="Nagai Y."/>
            <person name="Toyoda A."/>
            <person name="Suzuki Y."/>
            <person name="Arimoto A."/>
            <person name="Ishii H."/>
            <person name="Satoh N."/>
            <person name="Nishiyama T."/>
            <person name="Hasebe M."/>
            <person name="Maruyama T."/>
            <person name="Minagawa J."/>
            <person name="Obokata J."/>
            <person name="Shigenobu S."/>
        </authorList>
    </citation>
    <scope>NUCLEOTIDE SEQUENCE [LARGE SCALE GENOMIC DNA]</scope>
</reference>
<evidence type="ECO:0000313" key="4">
    <source>
        <dbReference type="Proteomes" id="UP000762676"/>
    </source>
</evidence>
<dbReference type="InterPro" id="IPR003582">
    <property type="entry name" value="ShKT_dom"/>
</dbReference>
<proteinExistence type="predicted"/>
<evidence type="ECO:0000259" key="2">
    <source>
        <dbReference type="PROSITE" id="PS51670"/>
    </source>
</evidence>
<dbReference type="PROSITE" id="PS51670">
    <property type="entry name" value="SHKT"/>
    <property type="match status" value="1"/>
</dbReference>
<comment type="caution">
    <text evidence="3">The sequence shown here is derived from an EMBL/GenBank/DDBJ whole genome shotgun (WGS) entry which is preliminary data.</text>
</comment>
<evidence type="ECO:0000313" key="3">
    <source>
        <dbReference type="EMBL" id="GFR76962.1"/>
    </source>
</evidence>